<keyword evidence="4" id="KW-1185">Reference proteome</keyword>
<reference evidence="3 4" key="1">
    <citation type="journal article" date="2015" name="Genome Announc.">
        <title>Draft Genome Sequences of Marine Isolates of Thalassomonas viridans and Thalassomonas actiniarum.</title>
        <authorList>
            <person name="Olonade I."/>
            <person name="van Zyl L.J."/>
            <person name="Trindade M."/>
        </authorList>
    </citation>
    <scope>NUCLEOTIDE SEQUENCE [LARGE SCALE GENOMIC DNA]</scope>
    <source>
        <strain evidence="3 4">A5K-106</strain>
    </source>
</reference>
<gene>
    <name evidence="3" type="ORF">SG35_031445</name>
</gene>
<accession>A0AAE9YXJ9</accession>
<dbReference type="PIRSF" id="PIRSF021497">
    <property type="entry name" value="Sulphotransferase_Stf0"/>
    <property type="match status" value="1"/>
</dbReference>
<evidence type="ECO:0000313" key="4">
    <source>
        <dbReference type="Proteomes" id="UP000032568"/>
    </source>
</evidence>
<protein>
    <submittedName>
        <fullName evidence="3">Sulfotransferase domain-containing protein</fullName>
    </submittedName>
</protein>
<dbReference type="AlphaFoldDB" id="A0AAE9YXJ9"/>
<reference evidence="3 4" key="2">
    <citation type="journal article" date="2022" name="Mar. Drugs">
        <title>Bioassay-Guided Fractionation Leads to the Detection of Cholic Acid Generated by the Rare Thalassomonas sp.</title>
        <authorList>
            <person name="Pheiffer F."/>
            <person name="Schneider Y.K."/>
            <person name="Hansen E.H."/>
            <person name="Andersen J.H."/>
            <person name="Isaksson J."/>
            <person name="Busche T."/>
            <person name="R C."/>
            <person name="Kalinowski J."/>
            <person name="Zyl L.V."/>
            <person name="Trindade M."/>
        </authorList>
    </citation>
    <scope>NUCLEOTIDE SEQUENCE [LARGE SCALE GENOMIC DNA]</scope>
    <source>
        <strain evidence="3 4">A5K-106</strain>
    </source>
</reference>
<evidence type="ECO:0000256" key="1">
    <source>
        <dbReference type="PIRSR" id="PIRSR021497-1"/>
    </source>
</evidence>
<dbReference type="KEGG" id="tact:SG35_031445"/>
<dbReference type="Proteomes" id="UP000032568">
    <property type="component" value="Chromosome pTact"/>
</dbReference>
<evidence type="ECO:0000259" key="2">
    <source>
        <dbReference type="Pfam" id="PF09037"/>
    </source>
</evidence>
<dbReference type="InterPro" id="IPR024628">
    <property type="entry name" value="Sulfotransferase_Stf0_dom"/>
</dbReference>
<feature type="active site" description="Proton acceptor" evidence="1">
    <location>
        <position position="55"/>
    </location>
</feature>
<evidence type="ECO:0000313" key="3">
    <source>
        <dbReference type="EMBL" id="WDE02270.1"/>
    </source>
</evidence>
<dbReference type="SUPFAM" id="SSF52540">
    <property type="entry name" value="P-loop containing nucleoside triphosphate hydrolases"/>
    <property type="match status" value="1"/>
</dbReference>
<dbReference type="InterPro" id="IPR015124">
    <property type="entry name" value="Stf0"/>
</dbReference>
<dbReference type="InterPro" id="IPR027417">
    <property type="entry name" value="P-loop_NTPase"/>
</dbReference>
<dbReference type="EMBL" id="CP059736">
    <property type="protein sequence ID" value="WDE02270.1"/>
    <property type="molecule type" value="Genomic_DNA"/>
</dbReference>
<dbReference type="Gene3D" id="3.40.50.300">
    <property type="entry name" value="P-loop containing nucleotide triphosphate hydrolases"/>
    <property type="match status" value="1"/>
</dbReference>
<organism evidence="3 4">
    <name type="scientific">Thalassomonas actiniarum</name>
    <dbReference type="NCBI Taxonomy" id="485447"/>
    <lineage>
        <taxon>Bacteria</taxon>
        <taxon>Pseudomonadati</taxon>
        <taxon>Pseudomonadota</taxon>
        <taxon>Gammaproteobacteria</taxon>
        <taxon>Alteromonadales</taxon>
        <taxon>Colwelliaceae</taxon>
        <taxon>Thalassomonas</taxon>
    </lineage>
</organism>
<feature type="domain" description="Sulphotransferase Stf0" evidence="2">
    <location>
        <begin position="26"/>
        <end position="242"/>
    </location>
</feature>
<proteinExistence type="predicted"/>
<sequence>MSIGHLNDLYSKHYDYARRSGKPLSSYMIATTPRSGSTLLGLKLWQTGVLGGPTEYLNLPYRHQLARRFGAQNSREYLEQLKTWRTSANGIFGCKLFWSHRVALQAAHPEMLQALAPTAYVFLTRDNKTAQAVSLSRSMQTHSWVASAEKKQQPKYVYRHILKCREYLRWQEEGWQQYLSGQKSKTLSVTYEELAKDPDSTTDNIRAFLGADNRDSAPVTLPEIHVQGNKESKIWQQRFNEDFQRLGYRDMDMQALSADFPGYVGNWSGTFPAAT</sequence>
<name>A0AAE9YXJ9_9GAMM</name>
<dbReference type="GO" id="GO:0016740">
    <property type="term" value="F:transferase activity"/>
    <property type="evidence" value="ECO:0007669"/>
    <property type="project" value="InterPro"/>
</dbReference>
<dbReference type="RefSeq" id="WP_044831116.1">
    <property type="nucleotide sequence ID" value="NZ_CP059736.1"/>
</dbReference>
<dbReference type="Pfam" id="PF09037">
    <property type="entry name" value="Sulphotransf"/>
    <property type="match status" value="1"/>
</dbReference>